<dbReference type="Proteomes" id="UP000176998">
    <property type="component" value="Unassembled WGS sequence"/>
</dbReference>
<dbReference type="AlphaFoldDB" id="A0A1G4BMU3"/>
<evidence type="ECO:0000313" key="2">
    <source>
        <dbReference type="Proteomes" id="UP000176998"/>
    </source>
</evidence>
<dbReference type="EMBL" id="MJBS01000010">
    <property type="protein sequence ID" value="OHF02761.1"/>
    <property type="molecule type" value="Genomic_DNA"/>
</dbReference>
<gene>
    <name evidence="1" type="ORF">CORC01_01862</name>
</gene>
<proteinExistence type="predicted"/>
<keyword evidence="2" id="KW-1185">Reference proteome</keyword>
<sequence length="110" mass="12315">ASLGSRSVIPALPLQRPWSSCELWSFPPSTAHPSPVCHSRQPSQLLAGRDIFPSPLTAFRRRWRRFYFIAVCRHHHWLSFHPPEAVSLTSLLAHLHLAAALTSSPAFVVS</sequence>
<dbReference type="RefSeq" id="XP_022479899.1">
    <property type="nucleotide sequence ID" value="XM_022613515.1"/>
</dbReference>
<organism evidence="1 2">
    <name type="scientific">Colletotrichum orchidophilum</name>
    <dbReference type="NCBI Taxonomy" id="1209926"/>
    <lineage>
        <taxon>Eukaryota</taxon>
        <taxon>Fungi</taxon>
        <taxon>Dikarya</taxon>
        <taxon>Ascomycota</taxon>
        <taxon>Pezizomycotina</taxon>
        <taxon>Sordariomycetes</taxon>
        <taxon>Hypocreomycetidae</taxon>
        <taxon>Glomerellales</taxon>
        <taxon>Glomerellaceae</taxon>
        <taxon>Colletotrichum</taxon>
    </lineage>
</organism>
<dbReference type="GeneID" id="34555025"/>
<name>A0A1G4BMU3_9PEZI</name>
<comment type="caution">
    <text evidence="1">The sequence shown here is derived from an EMBL/GenBank/DDBJ whole genome shotgun (WGS) entry which is preliminary data.</text>
</comment>
<accession>A0A1G4BMU3</accession>
<reference evidence="1 2" key="1">
    <citation type="submission" date="2016-09" db="EMBL/GenBank/DDBJ databases">
        <authorList>
            <person name="Capua I."/>
            <person name="De Benedictis P."/>
            <person name="Joannis T."/>
            <person name="Lombin L.H."/>
            <person name="Cattoli G."/>
        </authorList>
    </citation>
    <scope>NUCLEOTIDE SEQUENCE [LARGE SCALE GENOMIC DNA]</scope>
    <source>
        <strain evidence="1 2">IMI 309357</strain>
    </source>
</reference>
<evidence type="ECO:0000313" key="1">
    <source>
        <dbReference type="EMBL" id="OHF02761.1"/>
    </source>
</evidence>
<protein>
    <submittedName>
        <fullName evidence="1">Uncharacterized protein</fullName>
    </submittedName>
</protein>
<feature type="non-terminal residue" evidence="1">
    <location>
        <position position="1"/>
    </location>
</feature>